<organism evidence="9 10">
    <name type="scientific">Nematostella vectensis</name>
    <name type="common">Starlet sea anemone</name>
    <dbReference type="NCBI Taxonomy" id="45351"/>
    <lineage>
        <taxon>Eukaryota</taxon>
        <taxon>Metazoa</taxon>
        <taxon>Cnidaria</taxon>
        <taxon>Anthozoa</taxon>
        <taxon>Hexacorallia</taxon>
        <taxon>Actiniaria</taxon>
        <taxon>Edwardsiidae</taxon>
        <taxon>Nematostella</taxon>
    </lineage>
</organism>
<evidence type="ECO:0000256" key="4">
    <source>
        <dbReference type="ARBA" id="ARBA00023155"/>
    </source>
</evidence>
<feature type="non-terminal residue" evidence="9">
    <location>
        <position position="1"/>
    </location>
</feature>
<dbReference type="SMART" id="SM00389">
    <property type="entry name" value="HOX"/>
    <property type="match status" value="1"/>
</dbReference>
<dbReference type="HOGENOM" id="CLU_049543_12_1_1"/>
<dbReference type="OrthoDB" id="6159439at2759"/>
<dbReference type="PANTHER" id="PTHR45793:SF5">
    <property type="entry name" value="HOMEOTIC PROTEIN OCELLILESS"/>
    <property type="match status" value="1"/>
</dbReference>
<dbReference type="AlphaFoldDB" id="A7S0K9"/>
<dbReference type="GO" id="GO:0003677">
    <property type="term" value="F:DNA binding"/>
    <property type="evidence" value="ECO:0007669"/>
    <property type="project" value="UniProtKB-UniRule"/>
</dbReference>
<sequence length="61" mass="7658">RKSHRRKRTTFTHDQLQLMEAYFHNNRYPGIEQREGLAEKIQVSESRLQVWFQNRRSKWRK</sequence>
<accession>A7S0K9</accession>
<dbReference type="PROSITE" id="PS50071">
    <property type="entry name" value="HOMEOBOX_2"/>
    <property type="match status" value="1"/>
</dbReference>
<dbReference type="PANTHER" id="PTHR45793">
    <property type="entry name" value="HOMEOBOX PROTEIN"/>
    <property type="match status" value="1"/>
</dbReference>
<dbReference type="OMA" id="LMEAYFH"/>
<protein>
    <recommendedName>
        <fullName evidence="8">Homeobox domain-containing protein</fullName>
    </recommendedName>
</protein>
<gene>
    <name evidence="9" type="ORF">NEMVEDRAFT_v1g69041</name>
</gene>
<evidence type="ECO:0000256" key="2">
    <source>
        <dbReference type="ARBA" id="ARBA00022473"/>
    </source>
</evidence>
<keyword evidence="5 6" id="KW-0539">Nucleus</keyword>
<dbReference type="eggNOG" id="KOG2251">
    <property type="taxonomic scope" value="Eukaryota"/>
</dbReference>
<evidence type="ECO:0000256" key="7">
    <source>
        <dbReference type="RuleBase" id="RU000682"/>
    </source>
</evidence>
<evidence type="ECO:0000256" key="5">
    <source>
        <dbReference type="ARBA" id="ARBA00023242"/>
    </source>
</evidence>
<evidence type="ECO:0000256" key="3">
    <source>
        <dbReference type="ARBA" id="ARBA00023125"/>
    </source>
</evidence>
<keyword evidence="3 6" id="KW-0238">DNA-binding</keyword>
<dbReference type="KEGG" id="nve:5514637"/>
<comment type="subcellular location">
    <subcellularLocation>
        <location evidence="1 6 7">Nucleus</location>
    </subcellularLocation>
</comment>
<name>A7S0K9_NEMVE</name>
<dbReference type="PROSITE" id="PS00027">
    <property type="entry name" value="HOMEOBOX_1"/>
    <property type="match status" value="1"/>
</dbReference>
<evidence type="ECO:0000256" key="1">
    <source>
        <dbReference type="ARBA" id="ARBA00004123"/>
    </source>
</evidence>
<dbReference type="InterPro" id="IPR017970">
    <property type="entry name" value="Homeobox_CS"/>
</dbReference>
<dbReference type="CDD" id="cd00086">
    <property type="entry name" value="homeodomain"/>
    <property type="match status" value="1"/>
</dbReference>
<dbReference type="PhylomeDB" id="A7S0K9"/>
<reference evidence="9 10" key="1">
    <citation type="journal article" date="2007" name="Science">
        <title>Sea anemone genome reveals ancestral eumetazoan gene repertoire and genomic organization.</title>
        <authorList>
            <person name="Putnam N.H."/>
            <person name="Srivastava M."/>
            <person name="Hellsten U."/>
            <person name="Dirks B."/>
            <person name="Chapman J."/>
            <person name="Salamov A."/>
            <person name="Terry A."/>
            <person name="Shapiro H."/>
            <person name="Lindquist E."/>
            <person name="Kapitonov V.V."/>
            <person name="Jurka J."/>
            <person name="Genikhovich G."/>
            <person name="Grigoriev I.V."/>
            <person name="Lucas S.M."/>
            <person name="Steele R.E."/>
            <person name="Finnerty J.R."/>
            <person name="Technau U."/>
            <person name="Martindale M.Q."/>
            <person name="Rokhsar D.S."/>
        </authorList>
    </citation>
    <scope>NUCLEOTIDE SEQUENCE [LARGE SCALE GENOMIC DNA]</scope>
    <source>
        <strain evidence="10">CH2 X CH6</strain>
    </source>
</reference>
<feature type="domain" description="Homeobox" evidence="8">
    <location>
        <begin position="2"/>
        <end position="61"/>
    </location>
</feature>
<dbReference type="InParanoid" id="A7S0K9"/>
<keyword evidence="2" id="KW-0217">Developmental protein</keyword>
<dbReference type="EMBL" id="DS469561">
    <property type="protein sequence ID" value="EDO42755.1"/>
    <property type="molecule type" value="Genomic_DNA"/>
</dbReference>
<dbReference type="GO" id="GO:0000981">
    <property type="term" value="F:DNA-binding transcription factor activity, RNA polymerase II-specific"/>
    <property type="evidence" value="ECO:0007669"/>
    <property type="project" value="InterPro"/>
</dbReference>
<keyword evidence="10" id="KW-1185">Reference proteome</keyword>
<dbReference type="InterPro" id="IPR009057">
    <property type="entry name" value="Homeodomain-like_sf"/>
</dbReference>
<evidence type="ECO:0000313" key="10">
    <source>
        <dbReference type="Proteomes" id="UP000001593"/>
    </source>
</evidence>
<dbReference type="SUPFAM" id="SSF46689">
    <property type="entry name" value="Homeodomain-like"/>
    <property type="match status" value="1"/>
</dbReference>
<dbReference type="InterPro" id="IPR001356">
    <property type="entry name" value="HD"/>
</dbReference>
<evidence type="ECO:0000259" key="8">
    <source>
        <dbReference type="PROSITE" id="PS50071"/>
    </source>
</evidence>
<keyword evidence="4 6" id="KW-0371">Homeobox</keyword>
<dbReference type="Pfam" id="PF00046">
    <property type="entry name" value="Homeodomain"/>
    <property type="match status" value="1"/>
</dbReference>
<evidence type="ECO:0000313" key="9">
    <source>
        <dbReference type="EMBL" id="EDO42755.1"/>
    </source>
</evidence>
<dbReference type="Proteomes" id="UP000001593">
    <property type="component" value="Unassembled WGS sequence"/>
</dbReference>
<dbReference type="GO" id="GO:0005634">
    <property type="term" value="C:nucleus"/>
    <property type="evidence" value="ECO:0007669"/>
    <property type="project" value="UniProtKB-SubCell"/>
</dbReference>
<feature type="non-terminal residue" evidence="9">
    <location>
        <position position="61"/>
    </location>
</feature>
<proteinExistence type="predicted"/>
<evidence type="ECO:0000256" key="6">
    <source>
        <dbReference type="PROSITE-ProRule" id="PRU00108"/>
    </source>
</evidence>
<dbReference type="Gene3D" id="1.10.10.60">
    <property type="entry name" value="Homeodomain-like"/>
    <property type="match status" value="1"/>
</dbReference>